<sequence length="155" mass="17299">MKVRPFQESDAAALAEIFFTAVHEIAGAHYGEEQIHAWAPAIPSADRFLARARDGRTLLVAVDDNDLPIAYGDCEADGHVDHLFCRPGYSRKGVAAALYEELERTVRTAGISRLYVEASEPARRFFEKHGFAVESRNDFEIGGVPIHNWRMAKDL</sequence>
<dbReference type="PANTHER" id="PTHR43451:SF1">
    <property type="entry name" value="ACETYLTRANSFERASE"/>
    <property type="match status" value="1"/>
</dbReference>
<feature type="domain" description="N-acetyltransferase" evidence="1">
    <location>
        <begin position="1"/>
        <end position="155"/>
    </location>
</feature>
<name>A0ABT0RZG8_9SPHN</name>
<keyword evidence="2" id="KW-0012">Acyltransferase</keyword>
<dbReference type="CDD" id="cd04301">
    <property type="entry name" value="NAT_SF"/>
    <property type="match status" value="1"/>
</dbReference>
<dbReference type="RefSeq" id="WP_249830490.1">
    <property type="nucleotide sequence ID" value="NZ_JAMGBE010000001.1"/>
</dbReference>
<dbReference type="PANTHER" id="PTHR43451">
    <property type="entry name" value="ACETYLTRANSFERASE (GNAT) FAMILY PROTEIN"/>
    <property type="match status" value="1"/>
</dbReference>
<reference evidence="2" key="1">
    <citation type="submission" date="2022-05" db="EMBL/GenBank/DDBJ databases">
        <authorList>
            <person name="Jo J.-H."/>
            <person name="Im W.-T."/>
        </authorList>
    </citation>
    <scope>NUCLEOTIDE SEQUENCE</scope>
    <source>
        <strain evidence="2">SE220</strain>
    </source>
</reference>
<dbReference type="Proteomes" id="UP001165342">
    <property type="component" value="Unassembled WGS sequence"/>
</dbReference>
<keyword evidence="2" id="KW-0808">Transferase</keyword>
<dbReference type="EC" id="2.3.1.-" evidence="2"/>
<evidence type="ECO:0000259" key="1">
    <source>
        <dbReference type="PROSITE" id="PS51186"/>
    </source>
</evidence>
<dbReference type="InterPro" id="IPR016181">
    <property type="entry name" value="Acyl_CoA_acyltransferase"/>
</dbReference>
<protein>
    <submittedName>
        <fullName evidence="2">GNAT family N-acetyltransferase</fullName>
        <ecNumber evidence="2">2.3.1.-</ecNumber>
    </submittedName>
</protein>
<organism evidence="2 3">
    <name type="scientific">Sphingomonas hankyongi</name>
    <dbReference type="NCBI Taxonomy" id="2908209"/>
    <lineage>
        <taxon>Bacteria</taxon>
        <taxon>Pseudomonadati</taxon>
        <taxon>Pseudomonadota</taxon>
        <taxon>Alphaproteobacteria</taxon>
        <taxon>Sphingomonadales</taxon>
        <taxon>Sphingomonadaceae</taxon>
        <taxon>Sphingomonas</taxon>
    </lineage>
</organism>
<dbReference type="InterPro" id="IPR052564">
    <property type="entry name" value="N-acetyltrans/Recomb-assoc"/>
</dbReference>
<evidence type="ECO:0000313" key="2">
    <source>
        <dbReference type="EMBL" id="MCL6729000.1"/>
    </source>
</evidence>
<dbReference type="Pfam" id="PF13673">
    <property type="entry name" value="Acetyltransf_10"/>
    <property type="match status" value="1"/>
</dbReference>
<dbReference type="SUPFAM" id="SSF55729">
    <property type="entry name" value="Acyl-CoA N-acyltransferases (Nat)"/>
    <property type="match status" value="1"/>
</dbReference>
<dbReference type="InterPro" id="IPR000182">
    <property type="entry name" value="GNAT_dom"/>
</dbReference>
<proteinExistence type="predicted"/>
<evidence type="ECO:0000313" key="3">
    <source>
        <dbReference type="Proteomes" id="UP001165342"/>
    </source>
</evidence>
<dbReference type="GO" id="GO:0016746">
    <property type="term" value="F:acyltransferase activity"/>
    <property type="evidence" value="ECO:0007669"/>
    <property type="project" value="UniProtKB-KW"/>
</dbReference>
<keyword evidence="3" id="KW-1185">Reference proteome</keyword>
<gene>
    <name evidence="2" type="ORF">LZ538_02890</name>
</gene>
<comment type="caution">
    <text evidence="2">The sequence shown here is derived from an EMBL/GenBank/DDBJ whole genome shotgun (WGS) entry which is preliminary data.</text>
</comment>
<dbReference type="PROSITE" id="PS51186">
    <property type="entry name" value="GNAT"/>
    <property type="match status" value="1"/>
</dbReference>
<dbReference type="Gene3D" id="3.40.630.30">
    <property type="match status" value="1"/>
</dbReference>
<accession>A0ABT0RZG8</accession>
<dbReference type="EMBL" id="JAMGBE010000001">
    <property type="protein sequence ID" value="MCL6729000.1"/>
    <property type="molecule type" value="Genomic_DNA"/>
</dbReference>